<reference evidence="2 3" key="1">
    <citation type="submission" date="2024-09" db="EMBL/GenBank/DDBJ databases">
        <authorList>
            <person name="Sun Q."/>
            <person name="Mori K."/>
        </authorList>
    </citation>
    <scope>NUCLEOTIDE SEQUENCE [LARGE SCALE GENOMIC DNA]</scope>
    <source>
        <strain evidence="2 3">KCTC 22789</strain>
    </source>
</reference>
<sequence length="74" mass="7562">MTGAKEGLMRFHIPDMSCGGCARSVTRAIESVDADARIAIDQGSRTVEVSSDLTPPPFEAALAVAGYPVAPAAG</sequence>
<name>A0ABV6HZV5_9RHOB</name>
<feature type="domain" description="HMA" evidence="1">
    <location>
        <begin position="7"/>
        <end position="70"/>
    </location>
</feature>
<organism evidence="2 3">
    <name type="scientific">Paracoccus niistensis</name>
    <dbReference type="NCBI Taxonomy" id="632935"/>
    <lineage>
        <taxon>Bacteria</taxon>
        <taxon>Pseudomonadati</taxon>
        <taxon>Pseudomonadota</taxon>
        <taxon>Alphaproteobacteria</taxon>
        <taxon>Rhodobacterales</taxon>
        <taxon>Paracoccaceae</taxon>
        <taxon>Paracoccus</taxon>
    </lineage>
</organism>
<dbReference type="Gene3D" id="3.30.70.100">
    <property type="match status" value="1"/>
</dbReference>
<gene>
    <name evidence="2" type="ORF">ACFFII_01870</name>
</gene>
<evidence type="ECO:0000313" key="2">
    <source>
        <dbReference type="EMBL" id="MFC0339510.1"/>
    </source>
</evidence>
<evidence type="ECO:0000259" key="1">
    <source>
        <dbReference type="PROSITE" id="PS50846"/>
    </source>
</evidence>
<dbReference type="CDD" id="cd00371">
    <property type="entry name" value="HMA"/>
    <property type="match status" value="1"/>
</dbReference>
<dbReference type="PROSITE" id="PS50846">
    <property type="entry name" value="HMA_2"/>
    <property type="match status" value="1"/>
</dbReference>
<dbReference type="Pfam" id="PF00403">
    <property type="entry name" value="HMA"/>
    <property type="match status" value="1"/>
</dbReference>
<dbReference type="SUPFAM" id="SSF55008">
    <property type="entry name" value="HMA, heavy metal-associated domain"/>
    <property type="match status" value="1"/>
</dbReference>
<dbReference type="Proteomes" id="UP001589799">
    <property type="component" value="Unassembled WGS sequence"/>
</dbReference>
<dbReference type="InterPro" id="IPR036163">
    <property type="entry name" value="HMA_dom_sf"/>
</dbReference>
<comment type="caution">
    <text evidence="2">The sequence shown here is derived from an EMBL/GenBank/DDBJ whole genome shotgun (WGS) entry which is preliminary data.</text>
</comment>
<keyword evidence="3" id="KW-1185">Reference proteome</keyword>
<dbReference type="InterPro" id="IPR006121">
    <property type="entry name" value="HMA_dom"/>
</dbReference>
<protein>
    <submittedName>
        <fullName evidence="2">Heavy-metal-associated domain-containing protein</fullName>
    </submittedName>
</protein>
<accession>A0ABV6HZV5</accession>
<dbReference type="EMBL" id="JBHLWE010000005">
    <property type="protein sequence ID" value="MFC0339510.1"/>
    <property type="molecule type" value="Genomic_DNA"/>
</dbReference>
<evidence type="ECO:0000313" key="3">
    <source>
        <dbReference type="Proteomes" id="UP001589799"/>
    </source>
</evidence>
<proteinExistence type="predicted"/>